<dbReference type="Gene3D" id="3.40.50.300">
    <property type="entry name" value="P-loop containing nucleotide triphosphate hydrolases"/>
    <property type="match status" value="1"/>
</dbReference>
<dbReference type="SUPFAM" id="SSF52540">
    <property type="entry name" value="P-loop containing nucleoside triphosphate hydrolases"/>
    <property type="match status" value="1"/>
</dbReference>
<dbReference type="EMBL" id="BOMH01000096">
    <property type="protein sequence ID" value="GID71073.1"/>
    <property type="molecule type" value="Genomic_DNA"/>
</dbReference>
<comment type="caution">
    <text evidence="2">The sequence shown here is derived from an EMBL/GenBank/DDBJ whole genome shotgun (WGS) entry which is preliminary data.</text>
</comment>
<dbReference type="InterPro" id="IPR027417">
    <property type="entry name" value="P-loop_NTPase"/>
</dbReference>
<dbReference type="RefSeq" id="WP_203755753.1">
    <property type="nucleotide sequence ID" value="NZ_BOMH01000096.1"/>
</dbReference>
<dbReference type="Proteomes" id="UP000619479">
    <property type="component" value="Unassembled WGS sequence"/>
</dbReference>
<dbReference type="AlphaFoldDB" id="A0A919ITE0"/>
<evidence type="ECO:0000313" key="3">
    <source>
        <dbReference type="Proteomes" id="UP000619479"/>
    </source>
</evidence>
<accession>A0A919ITE0</accession>
<evidence type="ECO:0000256" key="1">
    <source>
        <dbReference type="SAM" id="MobiDB-lite"/>
    </source>
</evidence>
<name>A0A919ITE0_9ACTN</name>
<gene>
    <name evidence="2" type="ORF">Acy02nite_89540</name>
</gene>
<evidence type="ECO:0008006" key="4">
    <source>
        <dbReference type="Google" id="ProtNLM"/>
    </source>
</evidence>
<keyword evidence="3" id="KW-1185">Reference proteome</keyword>
<reference evidence="2" key="1">
    <citation type="submission" date="2021-01" db="EMBL/GenBank/DDBJ databases">
        <title>Whole genome shotgun sequence of Actinoplanes cyaneus NBRC 14990.</title>
        <authorList>
            <person name="Komaki H."/>
            <person name="Tamura T."/>
        </authorList>
    </citation>
    <scope>NUCLEOTIDE SEQUENCE</scope>
    <source>
        <strain evidence="2">NBRC 14990</strain>
    </source>
</reference>
<sequence length="271" mass="28553">MALIAVVSGKASPGATVTSLALALDWPRDVLLAECDPSGGTVLTGYLGGQVPADRGIEQLAVADYHGTFYDTFGEQLISLNEQTPYRLVLPGVTDPGQAAGLVPLWNQIGSYLRDLELSDPPVDVIADCGRIPALHAPIPLLQHADIALMIVGRTLSAAAAARPRLAQLRAVVGKGGGLVQVVVRGDGDYDAAEILNYLNADESVKVTLLADLPEDDKSATMLSTGAGVPRPNTTLRRALRSEIRALQALIEQRRTPRTAAGPRAREASRA</sequence>
<feature type="region of interest" description="Disordered" evidence="1">
    <location>
        <begin position="252"/>
        <end position="271"/>
    </location>
</feature>
<protein>
    <recommendedName>
        <fullName evidence="4">Cellulose biosynthesis protein BcsQ</fullName>
    </recommendedName>
</protein>
<evidence type="ECO:0000313" key="2">
    <source>
        <dbReference type="EMBL" id="GID71073.1"/>
    </source>
</evidence>
<proteinExistence type="predicted"/>
<organism evidence="2 3">
    <name type="scientific">Actinoplanes cyaneus</name>
    <dbReference type="NCBI Taxonomy" id="52696"/>
    <lineage>
        <taxon>Bacteria</taxon>
        <taxon>Bacillati</taxon>
        <taxon>Actinomycetota</taxon>
        <taxon>Actinomycetes</taxon>
        <taxon>Micromonosporales</taxon>
        <taxon>Micromonosporaceae</taxon>
        <taxon>Actinoplanes</taxon>
    </lineage>
</organism>